<keyword evidence="1 4" id="KW-0489">Methyltransferase</keyword>
<evidence type="ECO:0000313" key="6">
    <source>
        <dbReference type="Proteomes" id="UP000244152"/>
    </source>
</evidence>
<dbReference type="Proteomes" id="UP000182649">
    <property type="component" value="Unassembled WGS sequence"/>
</dbReference>
<dbReference type="GO" id="GO:0008168">
    <property type="term" value="F:methyltransferase activity"/>
    <property type="evidence" value="ECO:0007669"/>
    <property type="project" value="UniProtKB-KW"/>
</dbReference>
<evidence type="ECO:0000256" key="2">
    <source>
        <dbReference type="ARBA" id="ARBA00022679"/>
    </source>
</evidence>
<dbReference type="RefSeq" id="WP_074975008.1">
    <property type="nucleotide sequence ID" value="NZ_FPBZ01000010.1"/>
</dbReference>
<keyword evidence="2 4" id="KW-0808">Transferase</keyword>
<sequence length="183" mass="20577">MRNRVRIIGGEWRSRILTFPNDMDLRPTPDRVRETVFNWLGQDMSHKRCLDLFAGSGAMGFEAASRGAPEVVMVESSPVVLKALRATARKLGATRIELAGADAMNFIDSDRRRFDVIFLDPPYRLDFLPRLLPKLHAHLADGGVVYLENDCPAEFEGWAVRRRGHAGKVCYHLLSSTINKLNG</sequence>
<name>A0A1I7HKX6_9PROT</name>
<gene>
    <name evidence="3" type="ORF">C8R21_13521</name>
    <name evidence="4" type="ORF">SAMN05216417_11041</name>
</gene>
<protein>
    <submittedName>
        <fullName evidence="4">16S rRNA (Guanine(966)-N(2))-methyltransferase RsmD</fullName>
    </submittedName>
</protein>
<dbReference type="PANTHER" id="PTHR43542">
    <property type="entry name" value="METHYLTRANSFERASE"/>
    <property type="match status" value="1"/>
</dbReference>
<dbReference type="CDD" id="cd02440">
    <property type="entry name" value="AdoMet_MTases"/>
    <property type="match status" value="1"/>
</dbReference>
<dbReference type="InterPro" id="IPR004398">
    <property type="entry name" value="RNA_MeTrfase_RsmD"/>
</dbReference>
<reference evidence="4 5" key="1">
    <citation type="submission" date="2016-10" db="EMBL/GenBank/DDBJ databases">
        <authorList>
            <person name="de Groot N.N."/>
        </authorList>
    </citation>
    <scope>NUCLEOTIDE SEQUENCE [LARGE SCALE GENOMIC DNA]</scope>
    <source>
        <strain evidence="4 5">Nl14</strain>
    </source>
</reference>
<dbReference type="AlphaFoldDB" id="A0A1I7HKX6"/>
<evidence type="ECO:0000313" key="4">
    <source>
        <dbReference type="EMBL" id="SFU61341.1"/>
    </source>
</evidence>
<dbReference type="InterPro" id="IPR029063">
    <property type="entry name" value="SAM-dependent_MTases_sf"/>
</dbReference>
<dbReference type="EMBL" id="QAOK01000035">
    <property type="protein sequence ID" value="PTQ79070.1"/>
    <property type="molecule type" value="Genomic_DNA"/>
</dbReference>
<evidence type="ECO:0000313" key="5">
    <source>
        <dbReference type="Proteomes" id="UP000182649"/>
    </source>
</evidence>
<dbReference type="PROSITE" id="PS00092">
    <property type="entry name" value="N6_MTASE"/>
    <property type="match status" value="1"/>
</dbReference>
<dbReference type="InterPro" id="IPR002052">
    <property type="entry name" value="DNA_methylase_N6_adenine_CS"/>
</dbReference>
<accession>A0A1I7HKX6</accession>
<proteinExistence type="predicted"/>
<dbReference type="PANTHER" id="PTHR43542:SF1">
    <property type="entry name" value="METHYLTRANSFERASE"/>
    <property type="match status" value="1"/>
</dbReference>
<dbReference type="SUPFAM" id="SSF53335">
    <property type="entry name" value="S-adenosyl-L-methionine-dependent methyltransferases"/>
    <property type="match status" value="1"/>
</dbReference>
<dbReference type="GO" id="GO:0031167">
    <property type="term" value="P:rRNA methylation"/>
    <property type="evidence" value="ECO:0007669"/>
    <property type="project" value="InterPro"/>
</dbReference>
<dbReference type="Proteomes" id="UP000244152">
    <property type="component" value="Unassembled WGS sequence"/>
</dbReference>
<reference evidence="3 6" key="2">
    <citation type="submission" date="2018-04" db="EMBL/GenBank/DDBJ databases">
        <title>Active sludge and wastewater microbial communities from Klosterneuburg, Austria.</title>
        <authorList>
            <person name="Wagner M."/>
        </authorList>
    </citation>
    <scope>NUCLEOTIDE SEQUENCE [LARGE SCALE GENOMIC DNA]</scope>
    <source>
        <strain evidence="3 6">Nl12</strain>
    </source>
</reference>
<evidence type="ECO:0000256" key="1">
    <source>
        <dbReference type="ARBA" id="ARBA00022603"/>
    </source>
</evidence>
<dbReference type="PIRSF" id="PIRSF004553">
    <property type="entry name" value="CHP00095"/>
    <property type="match status" value="1"/>
</dbReference>
<dbReference type="Gene3D" id="3.40.50.150">
    <property type="entry name" value="Vaccinia Virus protein VP39"/>
    <property type="match status" value="1"/>
</dbReference>
<dbReference type="EMBL" id="FPBZ01000010">
    <property type="protein sequence ID" value="SFU61341.1"/>
    <property type="molecule type" value="Genomic_DNA"/>
</dbReference>
<dbReference type="Pfam" id="PF03602">
    <property type="entry name" value="Cons_hypoth95"/>
    <property type="match status" value="1"/>
</dbReference>
<dbReference type="GO" id="GO:0003676">
    <property type="term" value="F:nucleic acid binding"/>
    <property type="evidence" value="ECO:0007669"/>
    <property type="project" value="InterPro"/>
</dbReference>
<evidence type="ECO:0000313" key="3">
    <source>
        <dbReference type="EMBL" id="PTQ79070.1"/>
    </source>
</evidence>
<dbReference type="OrthoDB" id="9803017at2"/>
<dbReference type="NCBIfam" id="TIGR00095">
    <property type="entry name" value="16S rRNA (guanine(966)-N(2))-methyltransferase RsmD"/>
    <property type="match status" value="1"/>
</dbReference>
<organism evidence="4 5">
    <name type="scientific">Nitrosospira multiformis</name>
    <dbReference type="NCBI Taxonomy" id="1231"/>
    <lineage>
        <taxon>Bacteria</taxon>
        <taxon>Pseudomonadati</taxon>
        <taxon>Pseudomonadota</taxon>
        <taxon>Betaproteobacteria</taxon>
        <taxon>Nitrosomonadales</taxon>
        <taxon>Nitrosomonadaceae</taxon>
        <taxon>Nitrosospira</taxon>
    </lineage>
</organism>